<evidence type="ECO:0000313" key="11">
    <source>
        <dbReference type="Proteomes" id="UP000078561"/>
    </source>
</evidence>
<keyword evidence="3" id="KW-0813">Transport</keyword>
<organism evidence="10">
    <name type="scientific">Absidia glauca</name>
    <name type="common">Pin mould</name>
    <dbReference type="NCBI Taxonomy" id="4829"/>
    <lineage>
        <taxon>Eukaryota</taxon>
        <taxon>Fungi</taxon>
        <taxon>Fungi incertae sedis</taxon>
        <taxon>Mucoromycota</taxon>
        <taxon>Mucoromycotina</taxon>
        <taxon>Mucoromycetes</taxon>
        <taxon>Mucorales</taxon>
        <taxon>Cunninghamellaceae</taxon>
        <taxon>Absidia</taxon>
    </lineage>
</organism>
<feature type="transmembrane region" description="Helical" evidence="8">
    <location>
        <begin position="158"/>
        <end position="177"/>
    </location>
</feature>
<evidence type="ECO:0000256" key="3">
    <source>
        <dbReference type="ARBA" id="ARBA00022448"/>
    </source>
</evidence>
<reference evidence="10" key="1">
    <citation type="submission" date="2016-04" db="EMBL/GenBank/DDBJ databases">
        <authorList>
            <person name="Evans L.H."/>
            <person name="Alamgir A."/>
            <person name="Owens N."/>
            <person name="Weber N.D."/>
            <person name="Virtaneva K."/>
            <person name="Barbian K."/>
            <person name="Babar A."/>
            <person name="Rosenke K."/>
        </authorList>
    </citation>
    <scope>NUCLEOTIDE SEQUENCE [LARGE SCALE GENOMIC DNA]</scope>
    <source>
        <strain evidence="10">CBS 101.48</strain>
    </source>
</reference>
<keyword evidence="7 8" id="KW-0472">Membrane</keyword>
<dbReference type="STRING" id="4829.A0A163MJN5"/>
<keyword evidence="5" id="KW-0029">Amino-acid transport</keyword>
<dbReference type="PANTHER" id="PTHR22950">
    <property type="entry name" value="AMINO ACID TRANSPORTER"/>
    <property type="match status" value="1"/>
</dbReference>
<keyword evidence="4 8" id="KW-0812">Transmembrane</keyword>
<dbReference type="GO" id="GO:0005774">
    <property type="term" value="C:vacuolar membrane"/>
    <property type="evidence" value="ECO:0007669"/>
    <property type="project" value="TreeGrafter"/>
</dbReference>
<accession>A0A163MJN5</accession>
<feature type="transmembrane region" description="Helical" evidence="8">
    <location>
        <begin position="183"/>
        <end position="202"/>
    </location>
</feature>
<gene>
    <name evidence="10" type="primary">ABSGL_11484.1 scaffold 12295</name>
</gene>
<dbReference type="Pfam" id="PF01490">
    <property type="entry name" value="Aa_trans"/>
    <property type="match status" value="1"/>
</dbReference>
<comment type="similarity">
    <text evidence="2">Belongs to the amino acid/polyamine transporter 2 family.</text>
</comment>
<dbReference type="AlphaFoldDB" id="A0A163MJN5"/>
<feature type="transmembrane region" description="Helical" evidence="8">
    <location>
        <begin position="337"/>
        <end position="359"/>
    </location>
</feature>
<dbReference type="InterPro" id="IPR013057">
    <property type="entry name" value="AA_transpt_TM"/>
</dbReference>
<feature type="transmembrane region" description="Helical" evidence="8">
    <location>
        <begin position="267"/>
        <end position="285"/>
    </location>
</feature>
<name>A0A163MJN5_ABSGL</name>
<keyword evidence="6 8" id="KW-1133">Transmembrane helix</keyword>
<evidence type="ECO:0000256" key="1">
    <source>
        <dbReference type="ARBA" id="ARBA00004141"/>
    </source>
</evidence>
<dbReference type="PANTHER" id="PTHR22950:SF692">
    <property type="entry name" value="TRANSMEMBRANE AMINO ACID TRANSPORTER FAMILY PROTEIN"/>
    <property type="match status" value="1"/>
</dbReference>
<evidence type="ECO:0000256" key="5">
    <source>
        <dbReference type="ARBA" id="ARBA00022970"/>
    </source>
</evidence>
<feature type="transmembrane region" description="Helical" evidence="8">
    <location>
        <begin position="234"/>
        <end position="255"/>
    </location>
</feature>
<feature type="transmembrane region" description="Helical" evidence="8">
    <location>
        <begin position="493"/>
        <end position="516"/>
    </location>
</feature>
<feature type="transmembrane region" description="Helical" evidence="8">
    <location>
        <begin position="528"/>
        <end position="548"/>
    </location>
</feature>
<sequence length="549" mass="60541">MDIPSSAERGHSVRHCYTQLPVDTMTDRYQNTQASPPPSSSFSERVGSFVGSCSRTSLMYMAENVSVSSPCSTQVNHPLNKPAKALTTLLYPHDYKLYDAEEHGSSIESSMKSLSRIDTSLNEQSHLLPIDQVYTGQSFVSTIADTYQDTPRPPKSSFIQSVFNSINILVGVGILALPLGFKYAGWILGSITFCFCLGLTNYTAKLLGRCLHAYPDSQTYGDMAYNAFGNHGRIIVSGLFLTELITCSVALVVLLGDGLDSLFPGTHPLLIRLASFLILTPMLFIPVRHLSYSSLLGIMSAVSILAVILVDGCTKQHTPGSLIESADTTWWPGDWMVFPRSTGLIMAGFCGHACLATIYRDMQHPKQYVKMVNWTYIIAALIYLAVAVAGYRMFGSGTMQEISQNLLLVPEYNQMLNRMAVYLIALNPIAKYGLTLNPVNVSWELALVRQPSIQMWYSKRPLTGNIIRVAGKILVSALVILLAYCIPDFDRIMSLLGACFSFMISGVFPILCYVKLFRPALSLAEKVMLYTLCCICFALAIIGTLWSFI</sequence>
<evidence type="ECO:0000256" key="2">
    <source>
        <dbReference type="ARBA" id="ARBA00008066"/>
    </source>
</evidence>
<evidence type="ECO:0000313" key="10">
    <source>
        <dbReference type="EMBL" id="SAM05609.1"/>
    </source>
</evidence>
<dbReference type="GO" id="GO:0015179">
    <property type="term" value="F:L-amino acid transmembrane transporter activity"/>
    <property type="evidence" value="ECO:0007669"/>
    <property type="project" value="TreeGrafter"/>
</dbReference>
<comment type="subcellular location">
    <subcellularLocation>
        <location evidence="1">Membrane</location>
        <topology evidence="1">Multi-pass membrane protein</topology>
    </subcellularLocation>
</comment>
<dbReference type="Proteomes" id="UP000078561">
    <property type="component" value="Unassembled WGS sequence"/>
</dbReference>
<feature type="transmembrane region" description="Helical" evidence="8">
    <location>
        <begin position="371"/>
        <end position="391"/>
    </location>
</feature>
<evidence type="ECO:0000259" key="9">
    <source>
        <dbReference type="Pfam" id="PF01490"/>
    </source>
</evidence>
<feature type="domain" description="Amino acid transporter transmembrane" evidence="9">
    <location>
        <begin position="155"/>
        <end position="546"/>
    </location>
</feature>
<evidence type="ECO:0000256" key="8">
    <source>
        <dbReference type="SAM" id="Phobius"/>
    </source>
</evidence>
<dbReference type="OMA" id="QRCMDSD"/>
<evidence type="ECO:0000256" key="7">
    <source>
        <dbReference type="ARBA" id="ARBA00023136"/>
    </source>
</evidence>
<feature type="transmembrane region" description="Helical" evidence="8">
    <location>
        <begin position="466"/>
        <end position="486"/>
    </location>
</feature>
<dbReference type="EMBL" id="LT554468">
    <property type="protein sequence ID" value="SAM05609.1"/>
    <property type="molecule type" value="Genomic_DNA"/>
</dbReference>
<dbReference type="InParanoid" id="A0A163MJN5"/>
<proteinExistence type="inferred from homology"/>
<evidence type="ECO:0000256" key="4">
    <source>
        <dbReference type="ARBA" id="ARBA00022692"/>
    </source>
</evidence>
<dbReference type="OrthoDB" id="655540at2759"/>
<keyword evidence="11" id="KW-1185">Reference proteome</keyword>
<evidence type="ECO:0000256" key="6">
    <source>
        <dbReference type="ARBA" id="ARBA00022989"/>
    </source>
</evidence>
<feature type="transmembrane region" description="Helical" evidence="8">
    <location>
        <begin position="292"/>
        <end position="310"/>
    </location>
</feature>
<protein>
    <recommendedName>
        <fullName evidence="9">Amino acid transporter transmembrane domain-containing protein</fullName>
    </recommendedName>
</protein>